<reference evidence="2 3" key="1">
    <citation type="journal article" date="2010" name="Stand. Genomic Sci.">
        <title>Complete genome sequence of Geodermatophilus obscurus type strain (G-20).</title>
        <authorList>
            <person name="Ivanova N."/>
            <person name="Sikorski J."/>
            <person name="Jando M."/>
            <person name="Munk C."/>
            <person name="Lapidus A."/>
            <person name="Glavina Del Rio T."/>
            <person name="Copeland A."/>
            <person name="Tice H."/>
            <person name="Cheng J.-F."/>
            <person name="Lucas S."/>
            <person name="Chen F."/>
            <person name="Nolan M."/>
            <person name="Bruce D."/>
            <person name="Goodwin L."/>
            <person name="Pitluck S."/>
            <person name="Mavromatis K."/>
            <person name="Mikhailova N."/>
            <person name="Pati A."/>
            <person name="Chen A."/>
            <person name="Palaniappan K."/>
            <person name="Land M."/>
            <person name="Hauser L."/>
            <person name="Chang Y.-J."/>
            <person name="Jeffries C.D."/>
            <person name="Meincke L."/>
            <person name="Brettin T."/>
            <person name="Detter J.C."/>
            <person name="Detter J.C."/>
            <person name="Rohde M."/>
            <person name="Goeker M."/>
            <person name="Bristow J."/>
            <person name="Eisen J.A."/>
            <person name="Markowitz V."/>
            <person name="Hugenholtz P."/>
            <person name="Kyrpides N.C."/>
            <person name="Klenk H.-P."/>
        </authorList>
    </citation>
    <scope>NUCLEOTIDE SEQUENCE [LARGE SCALE GENOMIC DNA]</scope>
    <source>
        <strain evidence="3">ATCC 25078 / DSM 43160 / JCM 3152 / KCC A-0152 / KCTC 9177 / NBRC 13315 / NRRL B-3577 / G-20</strain>
    </source>
</reference>
<evidence type="ECO:0000256" key="1">
    <source>
        <dbReference type="SAM" id="MobiDB-lite"/>
    </source>
</evidence>
<evidence type="ECO:0000313" key="2">
    <source>
        <dbReference type="EMBL" id="ADB77493.1"/>
    </source>
</evidence>
<feature type="region of interest" description="Disordered" evidence="1">
    <location>
        <begin position="37"/>
        <end position="73"/>
    </location>
</feature>
<organism evidence="2 3">
    <name type="scientific">Geodermatophilus obscurus (strain ATCC 25078 / DSM 43160 / JCM 3152 / CCUG 61914 / KCC A-0152 / KCTC 9177 / NBRC 13315 / NRRL B-3577 / G-20)</name>
    <dbReference type="NCBI Taxonomy" id="526225"/>
    <lineage>
        <taxon>Bacteria</taxon>
        <taxon>Bacillati</taxon>
        <taxon>Actinomycetota</taxon>
        <taxon>Actinomycetes</taxon>
        <taxon>Geodermatophilales</taxon>
        <taxon>Geodermatophilaceae</taxon>
        <taxon>Geodermatophilus</taxon>
    </lineage>
</organism>
<dbReference type="EMBL" id="CP001867">
    <property type="protein sequence ID" value="ADB77493.1"/>
    <property type="molecule type" value="Genomic_DNA"/>
</dbReference>
<protein>
    <recommendedName>
        <fullName evidence="4">CsbD family protein</fullName>
    </recommendedName>
</protein>
<dbReference type="RefSeq" id="WP_012950916.1">
    <property type="nucleotide sequence ID" value="NC_013757.1"/>
</dbReference>
<dbReference type="InterPro" id="IPR036629">
    <property type="entry name" value="YjbJ_sf"/>
</dbReference>
<dbReference type="Proteomes" id="UP000001382">
    <property type="component" value="Chromosome"/>
</dbReference>
<accession>D2S701</accession>
<feature type="compositionally biased region" description="Basic and acidic residues" evidence="1">
    <location>
        <begin position="37"/>
        <end position="66"/>
    </location>
</feature>
<dbReference type="AlphaFoldDB" id="D2S701"/>
<name>D2S701_GEOOG</name>
<evidence type="ECO:0000313" key="3">
    <source>
        <dbReference type="Proteomes" id="UP000001382"/>
    </source>
</evidence>
<dbReference type="STRING" id="526225.Gobs_4963"/>
<evidence type="ECO:0008006" key="4">
    <source>
        <dbReference type="Google" id="ProtNLM"/>
    </source>
</evidence>
<dbReference type="SUPFAM" id="SSF69047">
    <property type="entry name" value="Hypothetical protein YjbJ"/>
    <property type="match status" value="1"/>
</dbReference>
<reference evidence="3" key="2">
    <citation type="submission" date="2010-01" db="EMBL/GenBank/DDBJ databases">
        <title>The complete genome of Geodermatophilus obscurus DSM 43160.</title>
        <authorList>
            <consortium name="US DOE Joint Genome Institute (JGI-PGF)"/>
            <person name="Lucas S."/>
            <person name="Copeland A."/>
            <person name="Lapidus A."/>
            <person name="Glavina del Rio T."/>
            <person name="Dalin E."/>
            <person name="Tice H."/>
            <person name="Bruce D."/>
            <person name="Goodwin L."/>
            <person name="Pitluck S."/>
            <person name="Kyrpides N."/>
            <person name="Mavromatis K."/>
            <person name="Ivanova N."/>
            <person name="Munk A.C."/>
            <person name="Brettin T."/>
            <person name="Detter J.C."/>
            <person name="Han C."/>
            <person name="Larimer F."/>
            <person name="Land M."/>
            <person name="Hauser L."/>
            <person name="Markowitz V."/>
            <person name="Cheng J.-F."/>
            <person name="Hugenholtz P."/>
            <person name="Woyke T."/>
            <person name="Wu D."/>
            <person name="Jando M."/>
            <person name="Schneider S."/>
            <person name="Klenk H.-P."/>
            <person name="Eisen J.A."/>
        </authorList>
    </citation>
    <scope>NUCLEOTIDE SEQUENCE [LARGE SCALE GENOMIC DNA]</scope>
    <source>
        <strain evidence="3">ATCC 25078 / DSM 43160 / JCM 3152 / KCC A-0152 / KCTC 9177 / NBRC 13315 / NRRL B-3577 / G-20</strain>
    </source>
</reference>
<sequence>MSIWGRAKARVEELVGRAEEVYGESHGDAAAQLHGEAHRLEGEAEEEAALHEEGAQRDDAVRRNPDDGAAPVR</sequence>
<keyword evidence="3" id="KW-1185">Reference proteome</keyword>
<dbReference type="KEGG" id="gob:Gobs_4963"/>
<dbReference type="OrthoDB" id="5195651at2"/>
<proteinExistence type="predicted"/>
<gene>
    <name evidence="2" type="ordered locus">Gobs_4963</name>
</gene>
<dbReference type="HOGENOM" id="CLU_2858790_0_0_11"/>